<dbReference type="AlphaFoldDB" id="F4Q1D6"/>
<feature type="domain" description="EF-hand" evidence="4">
    <location>
        <begin position="85"/>
        <end position="120"/>
    </location>
</feature>
<dbReference type="SUPFAM" id="SSF47473">
    <property type="entry name" value="EF-hand"/>
    <property type="match status" value="1"/>
</dbReference>
<organism evidence="5 6">
    <name type="scientific">Cavenderia fasciculata</name>
    <name type="common">Slime mold</name>
    <name type="synonym">Dictyostelium fasciculatum</name>
    <dbReference type="NCBI Taxonomy" id="261658"/>
    <lineage>
        <taxon>Eukaryota</taxon>
        <taxon>Amoebozoa</taxon>
        <taxon>Evosea</taxon>
        <taxon>Eumycetozoa</taxon>
        <taxon>Dictyostelia</taxon>
        <taxon>Acytosteliales</taxon>
        <taxon>Cavenderiaceae</taxon>
        <taxon>Cavenderia</taxon>
    </lineage>
</organism>
<dbReference type="GO" id="GO:0005509">
    <property type="term" value="F:calcium ion binding"/>
    <property type="evidence" value="ECO:0007669"/>
    <property type="project" value="InterPro"/>
</dbReference>
<dbReference type="PROSITE" id="PS50222">
    <property type="entry name" value="EF_HAND_2"/>
    <property type="match status" value="3"/>
</dbReference>
<evidence type="ECO:0000256" key="3">
    <source>
        <dbReference type="ARBA" id="ARBA00022837"/>
    </source>
</evidence>
<dbReference type="RefSeq" id="XP_004366541.1">
    <property type="nucleotide sequence ID" value="XM_004366484.1"/>
</dbReference>
<dbReference type="KEGG" id="dfa:DFA_04132"/>
<dbReference type="PANTHER" id="PTHR45942">
    <property type="entry name" value="PROTEIN PHOSPATASE 3 REGULATORY SUBUNIT B ALPHA ISOFORM TYPE 1"/>
    <property type="match status" value="1"/>
</dbReference>
<dbReference type="InterPro" id="IPR018247">
    <property type="entry name" value="EF_Hand_1_Ca_BS"/>
</dbReference>
<evidence type="ECO:0000313" key="6">
    <source>
        <dbReference type="Proteomes" id="UP000007797"/>
    </source>
</evidence>
<dbReference type="GeneID" id="14870349"/>
<accession>F4Q1D6</accession>
<dbReference type="PROSITE" id="PS00018">
    <property type="entry name" value="EF_HAND_1"/>
    <property type="match status" value="3"/>
</dbReference>
<evidence type="ECO:0000256" key="2">
    <source>
        <dbReference type="ARBA" id="ARBA00022737"/>
    </source>
</evidence>
<dbReference type="Gene3D" id="1.10.238.10">
    <property type="entry name" value="EF-hand"/>
    <property type="match status" value="2"/>
</dbReference>
<dbReference type="STRING" id="1054147.F4Q1D6"/>
<dbReference type="InterPro" id="IPR002048">
    <property type="entry name" value="EF_hand_dom"/>
</dbReference>
<evidence type="ECO:0000256" key="1">
    <source>
        <dbReference type="ARBA" id="ARBA00022723"/>
    </source>
</evidence>
<evidence type="ECO:0000259" key="4">
    <source>
        <dbReference type="PROSITE" id="PS50222"/>
    </source>
</evidence>
<reference evidence="6" key="1">
    <citation type="journal article" date="2011" name="Genome Res.">
        <title>Phylogeny-wide analysis of social amoeba genomes highlights ancient origins for complex intercellular communication.</title>
        <authorList>
            <person name="Heidel A.J."/>
            <person name="Lawal H.M."/>
            <person name="Felder M."/>
            <person name="Schilde C."/>
            <person name="Helps N.R."/>
            <person name="Tunggal B."/>
            <person name="Rivero F."/>
            <person name="John U."/>
            <person name="Schleicher M."/>
            <person name="Eichinger L."/>
            <person name="Platzer M."/>
            <person name="Noegel A.A."/>
            <person name="Schaap P."/>
            <person name="Gloeckner G."/>
        </authorList>
    </citation>
    <scope>NUCLEOTIDE SEQUENCE [LARGE SCALE GENOMIC DNA]</scope>
    <source>
        <strain evidence="6">SH3</strain>
    </source>
</reference>
<gene>
    <name evidence="5" type="primary">cbpD1</name>
    <name evidence="5" type="ORF">DFA_04132</name>
</gene>
<feature type="domain" description="EF-hand" evidence="4">
    <location>
        <begin position="45"/>
        <end position="80"/>
    </location>
</feature>
<dbReference type="InterPro" id="IPR011992">
    <property type="entry name" value="EF-hand-dom_pair"/>
</dbReference>
<keyword evidence="1" id="KW-0479">Metal-binding</keyword>
<dbReference type="OMA" id="RIVRMND"/>
<keyword evidence="2" id="KW-0677">Repeat</keyword>
<proteinExistence type="predicted"/>
<name>F4Q1D6_CACFS</name>
<dbReference type="EMBL" id="GL883018">
    <property type="protein sequence ID" value="EGG18637.1"/>
    <property type="molecule type" value="Genomic_DNA"/>
</dbReference>
<keyword evidence="3" id="KW-0106">Calcium</keyword>
<protein>
    <submittedName>
        <fullName evidence="5">Calcium-binding protein</fullName>
    </submittedName>
</protein>
<dbReference type="Pfam" id="PF13499">
    <property type="entry name" value="EF-hand_7"/>
    <property type="match status" value="1"/>
</dbReference>
<dbReference type="OrthoDB" id="191686at2759"/>
<dbReference type="SMART" id="SM00054">
    <property type="entry name" value="EFh"/>
    <property type="match status" value="4"/>
</dbReference>
<dbReference type="Proteomes" id="UP000007797">
    <property type="component" value="Unassembled WGS sequence"/>
</dbReference>
<evidence type="ECO:0000313" key="5">
    <source>
        <dbReference type="EMBL" id="EGG18637.1"/>
    </source>
</evidence>
<keyword evidence="6" id="KW-1185">Reference proteome</keyword>
<sequence length="156" mass="17980">MNVTSPIQQVRNDVKKMLKQFDTNKNKTISFTELVSHLEKTDSKNAIDTANVMFMILDSDNDGMIDVSELATQSESFDDPRVQDRIKSETARLLKFFDKNQDGQVNREEALQAFSKSKNPEIQVDRLFATYDRDHNNIITIEEIRRGKFLETFGGK</sequence>
<feature type="domain" description="EF-hand" evidence="4">
    <location>
        <begin position="9"/>
        <end position="44"/>
    </location>
</feature>